<evidence type="ECO:0000256" key="4">
    <source>
        <dbReference type="ARBA" id="ARBA00023125"/>
    </source>
</evidence>
<dbReference type="NCBIfam" id="TIGR02937">
    <property type="entry name" value="sigma70-ECF"/>
    <property type="match status" value="1"/>
</dbReference>
<keyword evidence="5" id="KW-0804">Transcription</keyword>
<proteinExistence type="inferred from homology"/>
<dbReference type="InterPro" id="IPR007627">
    <property type="entry name" value="RNA_pol_sigma70_r2"/>
</dbReference>
<evidence type="ECO:0000313" key="8">
    <source>
        <dbReference type="Proteomes" id="UP000436513"/>
    </source>
</evidence>
<evidence type="ECO:0000256" key="5">
    <source>
        <dbReference type="ARBA" id="ARBA00023163"/>
    </source>
</evidence>
<organism evidence="7 8">
    <name type="scientific">Rhizobium phage RL38J1</name>
    <dbReference type="NCBI Taxonomy" id="2663232"/>
    <lineage>
        <taxon>Viruses</taxon>
        <taxon>Duplodnaviria</taxon>
        <taxon>Heunggongvirae</taxon>
        <taxon>Uroviricota</taxon>
        <taxon>Caudoviricetes</taxon>
        <taxon>Pootjesviridae</taxon>
        <taxon>Innesvirus</taxon>
        <taxon>Innesvirus RL38J1</taxon>
    </lineage>
</organism>
<accession>A0A6B9J1F7</accession>
<gene>
    <name evidence="7" type="ORF">RL38J1_034</name>
</gene>
<dbReference type="SUPFAM" id="SSF88659">
    <property type="entry name" value="Sigma3 and sigma4 domains of RNA polymerase sigma factors"/>
    <property type="match status" value="1"/>
</dbReference>
<dbReference type="Pfam" id="PF04542">
    <property type="entry name" value="Sigma70_r2"/>
    <property type="match status" value="1"/>
</dbReference>
<dbReference type="Gene3D" id="1.10.10.10">
    <property type="entry name" value="Winged helix-like DNA-binding domain superfamily/Winged helix DNA-binding domain"/>
    <property type="match status" value="1"/>
</dbReference>
<evidence type="ECO:0000259" key="6">
    <source>
        <dbReference type="Pfam" id="PF04542"/>
    </source>
</evidence>
<dbReference type="EMBL" id="MN549360">
    <property type="protein sequence ID" value="QGZ13910.1"/>
    <property type="molecule type" value="Genomic_DNA"/>
</dbReference>
<reference evidence="7 8" key="1">
    <citation type="submission" date="2019-10" db="EMBL/GenBank/DDBJ databases">
        <title>Complete genome sequence of bacteriophage vB_RLeM_RL38JI.</title>
        <authorList>
            <person name="Gunathilake D."/>
            <person name="Bhat S."/>
            <person name="Yost C.K."/>
            <person name="Hynes M.F."/>
        </authorList>
    </citation>
    <scope>NUCLEOTIDE SEQUENCE [LARGE SCALE GENOMIC DNA]</scope>
</reference>
<dbReference type="Gene3D" id="1.10.1740.10">
    <property type="match status" value="1"/>
</dbReference>
<dbReference type="InterPro" id="IPR039425">
    <property type="entry name" value="RNA_pol_sigma-70-like"/>
</dbReference>
<feature type="domain" description="RNA polymerase sigma-70 region 2" evidence="6">
    <location>
        <begin position="14"/>
        <end position="74"/>
    </location>
</feature>
<keyword evidence="3" id="KW-0731">Sigma factor</keyword>
<dbReference type="GO" id="GO:0006352">
    <property type="term" value="P:DNA-templated transcription initiation"/>
    <property type="evidence" value="ECO:0007669"/>
    <property type="project" value="InterPro"/>
</dbReference>
<evidence type="ECO:0000256" key="3">
    <source>
        <dbReference type="ARBA" id="ARBA00023082"/>
    </source>
</evidence>
<dbReference type="InterPro" id="IPR036388">
    <property type="entry name" value="WH-like_DNA-bd_sf"/>
</dbReference>
<dbReference type="InterPro" id="IPR013325">
    <property type="entry name" value="RNA_pol_sigma_r2"/>
</dbReference>
<keyword evidence="8" id="KW-1185">Reference proteome</keyword>
<keyword evidence="4" id="KW-0238">DNA-binding</keyword>
<dbReference type="GO" id="GO:0003677">
    <property type="term" value="F:DNA binding"/>
    <property type="evidence" value="ECO:0007669"/>
    <property type="project" value="UniProtKB-KW"/>
</dbReference>
<dbReference type="SUPFAM" id="SSF88946">
    <property type="entry name" value="Sigma2 domain of RNA polymerase sigma factors"/>
    <property type="match status" value="1"/>
</dbReference>
<keyword evidence="2" id="KW-0805">Transcription regulation</keyword>
<dbReference type="Proteomes" id="UP000436513">
    <property type="component" value="Segment"/>
</dbReference>
<dbReference type="PANTHER" id="PTHR43133">
    <property type="entry name" value="RNA POLYMERASE ECF-TYPE SIGMA FACTO"/>
    <property type="match status" value="1"/>
</dbReference>
<dbReference type="InterPro" id="IPR014284">
    <property type="entry name" value="RNA_pol_sigma-70_dom"/>
</dbReference>
<dbReference type="InterPro" id="IPR013324">
    <property type="entry name" value="RNA_pol_sigma_r3/r4-like"/>
</dbReference>
<protein>
    <submittedName>
        <fullName evidence="7">RNA polymerase sigma factor</fullName>
    </submittedName>
</protein>
<dbReference type="GO" id="GO:0016987">
    <property type="term" value="F:sigma factor activity"/>
    <property type="evidence" value="ECO:0007669"/>
    <property type="project" value="UniProtKB-KW"/>
</dbReference>
<evidence type="ECO:0000313" key="7">
    <source>
        <dbReference type="EMBL" id="QGZ13910.1"/>
    </source>
</evidence>
<name>A0A6B9J1F7_9CAUD</name>
<dbReference type="PANTHER" id="PTHR43133:SF8">
    <property type="entry name" value="RNA POLYMERASE SIGMA FACTOR HI_1459-RELATED"/>
    <property type="match status" value="1"/>
</dbReference>
<comment type="similarity">
    <text evidence="1">Belongs to the sigma-70 factor family. ECF subfamily.</text>
</comment>
<evidence type="ECO:0000256" key="2">
    <source>
        <dbReference type="ARBA" id="ARBA00023015"/>
    </source>
</evidence>
<sequence length="179" mass="20950">MSKEFEHLLSTETKHLKSFSLTLCRDPTLADDLIQQTLMKAWKARDNFEIGTNFKGWVSTIMMNEYRTHRRKKSTQKEIVSLSVGDGDDDSEKVVQYDLPIQPRQENTALVKQLYGLTFKMIHSEFGECIRALVFEQKSYEEYAEQIDRPIGTVKSRFNRAIREFNSLFNADVYRPVRV</sequence>
<evidence type="ECO:0000256" key="1">
    <source>
        <dbReference type="ARBA" id="ARBA00010641"/>
    </source>
</evidence>